<accession>A0A0L8HM78</accession>
<gene>
    <name evidence="2" type="ORF">OCBIM_22011511mg</name>
</gene>
<feature type="transmembrane region" description="Helical" evidence="1">
    <location>
        <begin position="6"/>
        <end position="28"/>
    </location>
</feature>
<keyword evidence="1" id="KW-1133">Transmembrane helix</keyword>
<organism evidence="2">
    <name type="scientific">Octopus bimaculoides</name>
    <name type="common">California two-spotted octopus</name>
    <dbReference type="NCBI Taxonomy" id="37653"/>
    <lineage>
        <taxon>Eukaryota</taxon>
        <taxon>Metazoa</taxon>
        <taxon>Spiralia</taxon>
        <taxon>Lophotrochozoa</taxon>
        <taxon>Mollusca</taxon>
        <taxon>Cephalopoda</taxon>
        <taxon>Coleoidea</taxon>
        <taxon>Octopodiformes</taxon>
        <taxon>Octopoda</taxon>
        <taxon>Incirrata</taxon>
        <taxon>Octopodidae</taxon>
        <taxon>Octopus</taxon>
    </lineage>
</organism>
<protein>
    <submittedName>
        <fullName evidence="2">Uncharacterized protein</fullName>
    </submittedName>
</protein>
<evidence type="ECO:0000313" key="2">
    <source>
        <dbReference type="EMBL" id="KOF90244.1"/>
    </source>
</evidence>
<proteinExistence type="predicted"/>
<feature type="transmembrane region" description="Helical" evidence="1">
    <location>
        <begin position="48"/>
        <end position="69"/>
    </location>
</feature>
<dbReference type="EMBL" id="KQ417796">
    <property type="protein sequence ID" value="KOF90244.1"/>
    <property type="molecule type" value="Genomic_DNA"/>
</dbReference>
<dbReference type="AlphaFoldDB" id="A0A0L8HM78"/>
<sequence length="77" mass="8750">MGRLLLSIYSLDIHHEIISLLVIAYLLLHMIDKTVSHTTQHLTSLDQWLAGIVVTLVIIQEFTILHSAITFNESNKI</sequence>
<name>A0A0L8HM78_OCTBM</name>
<keyword evidence="1" id="KW-0472">Membrane</keyword>
<reference evidence="2" key="1">
    <citation type="submission" date="2015-07" db="EMBL/GenBank/DDBJ databases">
        <title>MeaNS - Measles Nucleotide Surveillance Program.</title>
        <authorList>
            <person name="Tran T."/>
            <person name="Druce J."/>
        </authorList>
    </citation>
    <scope>NUCLEOTIDE SEQUENCE</scope>
    <source>
        <strain evidence="2">UCB-OBI-ISO-001</strain>
        <tissue evidence="2">Gonad</tissue>
    </source>
</reference>
<evidence type="ECO:0000256" key="1">
    <source>
        <dbReference type="SAM" id="Phobius"/>
    </source>
</evidence>
<keyword evidence="1" id="KW-0812">Transmembrane</keyword>